<keyword evidence="5" id="KW-0963">Cytoplasm</keyword>
<feature type="region of interest" description="Disordered" evidence="13">
    <location>
        <begin position="292"/>
        <end position="339"/>
    </location>
</feature>
<evidence type="ECO:0000256" key="7">
    <source>
        <dbReference type="ARBA" id="ARBA00022816"/>
    </source>
</evidence>
<keyword evidence="16" id="KW-1185">Reference proteome</keyword>
<comment type="subcellular location">
    <subcellularLocation>
        <location evidence="2">Cytoplasm</location>
    </subcellularLocation>
    <subcellularLocation>
        <location evidence="1">Nucleus</location>
    </subcellularLocation>
</comment>
<dbReference type="InterPro" id="IPR018545">
    <property type="entry name" value="Btz_dom"/>
</dbReference>
<evidence type="ECO:0000256" key="5">
    <source>
        <dbReference type="ARBA" id="ARBA00022490"/>
    </source>
</evidence>
<keyword evidence="11" id="KW-0508">mRNA splicing</keyword>
<comment type="similarity">
    <text evidence="3">Belongs to the CASC3 family.</text>
</comment>
<feature type="compositionally biased region" description="Gly residues" evidence="13">
    <location>
        <begin position="294"/>
        <end position="305"/>
    </location>
</feature>
<dbReference type="GO" id="GO:0035145">
    <property type="term" value="C:exon-exon junction complex"/>
    <property type="evidence" value="ECO:0007669"/>
    <property type="project" value="InterPro"/>
</dbReference>
<protein>
    <recommendedName>
        <fullName evidence="14">Btz domain-containing protein</fullName>
    </recommendedName>
</protein>
<evidence type="ECO:0000313" key="15">
    <source>
        <dbReference type="EMBL" id="KAK2151709.1"/>
    </source>
</evidence>
<dbReference type="GO" id="GO:0006397">
    <property type="term" value="P:mRNA processing"/>
    <property type="evidence" value="ECO:0007669"/>
    <property type="project" value="UniProtKB-KW"/>
</dbReference>
<dbReference type="GO" id="GO:0006417">
    <property type="term" value="P:regulation of translation"/>
    <property type="evidence" value="ECO:0007669"/>
    <property type="project" value="UniProtKB-KW"/>
</dbReference>
<dbReference type="GO" id="GO:0051028">
    <property type="term" value="P:mRNA transport"/>
    <property type="evidence" value="ECO:0007669"/>
    <property type="project" value="UniProtKB-KW"/>
</dbReference>
<accession>A0AAD9JF00</accession>
<dbReference type="AlphaFoldDB" id="A0AAD9JF00"/>
<evidence type="ECO:0000256" key="11">
    <source>
        <dbReference type="ARBA" id="ARBA00023187"/>
    </source>
</evidence>
<keyword evidence="10" id="KW-0866">Nonsense-mediated mRNA decay</keyword>
<comment type="caution">
    <text evidence="15">The sequence shown here is derived from an EMBL/GenBank/DDBJ whole genome shotgun (WGS) entry which is preliminary data.</text>
</comment>
<evidence type="ECO:0000256" key="13">
    <source>
        <dbReference type="SAM" id="MobiDB-lite"/>
    </source>
</evidence>
<sequence length="339" mass="39471">MSIHSTFDPPEQITIGIERNIPGNEPAIMRSEFRPEDVMVIRRKDEGVCPFYERQEFQMRQEDEEYSERRVVKIVRPAEVQRGARGGGKFEQEYQMKNFEVQSGRYKMEADSCTSERVTLSDRWGMSKRDPEVLCSHAIENVIHHRHDLTDTERSSGEFGEWDRYQRDPHDLRHNLVVKRRTGVPDSVESRCTVRYRFGRGDDGEAHRPREGIQQGRRGSAIGVKPRLTSLVGHAEVGARSMDTRNVLPDFSKRENKYDYQAWEDHPEMIPRGSSYFEHDNRDDFNYRGRRGFGRGPFRGGGRGRGAGRRDFISSEPAWKHDKYEEIEDEDDNKPTSTT</sequence>
<dbReference type="GO" id="GO:0005737">
    <property type="term" value="C:cytoplasm"/>
    <property type="evidence" value="ECO:0007669"/>
    <property type="project" value="UniProtKB-SubCell"/>
</dbReference>
<dbReference type="GO" id="GO:0003729">
    <property type="term" value="F:mRNA binding"/>
    <property type="evidence" value="ECO:0007669"/>
    <property type="project" value="InterPro"/>
</dbReference>
<evidence type="ECO:0000259" key="14">
    <source>
        <dbReference type="Pfam" id="PF09405"/>
    </source>
</evidence>
<evidence type="ECO:0000256" key="12">
    <source>
        <dbReference type="ARBA" id="ARBA00023242"/>
    </source>
</evidence>
<keyword evidence="12" id="KW-0539">Nucleus</keyword>
<evidence type="ECO:0000256" key="8">
    <source>
        <dbReference type="ARBA" id="ARBA00022845"/>
    </source>
</evidence>
<proteinExistence type="inferred from homology"/>
<reference evidence="15" key="1">
    <citation type="journal article" date="2023" name="Mol. Biol. Evol.">
        <title>Third-Generation Sequencing Reveals the Adaptive Role of the Epigenome in Three Deep-Sea Polychaetes.</title>
        <authorList>
            <person name="Perez M."/>
            <person name="Aroh O."/>
            <person name="Sun Y."/>
            <person name="Lan Y."/>
            <person name="Juniper S.K."/>
            <person name="Young C.R."/>
            <person name="Angers B."/>
            <person name="Qian P.Y."/>
        </authorList>
    </citation>
    <scope>NUCLEOTIDE SEQUENCE</scope>
    <source>
        <strain evidence="15">R07B-5</strain>
    </source>
</reference>
<dbReference type="GO" id="GO:0008380">
    <property type="term" value="P:RNA splicing"/>
    <property type="evidence" value="ECO:0007669"/>
    <property type="project" value="UniProtKB-KW"/>
</dbReference>
<organism evidence="15 16">
    <name type="scientific">Ridgeia piscesae</name>
    <name type="common">Tubeworm</name>
    <dbReference type="NCBI Taxonomy" id="27915"/>
    <lineage>
        <taxon>Eukaryota</taxon>
        <taxon>Metazoa</taxon>
        <taxon>Spiralia</taxon>
        <taxon>Lophotrochozoa</taxon>
        <taxon>Annelida</taxon>
        <taxon>Polychaeta</taxon>
        <taxon>Sedentaria</taxon>
        <taxon>Canalipalpata</taxon>
        <taxon>Sabellida</taxon>
        <taxon>Siboglinidae</taxon>
        <taxon>Ridgeia</taxon>
    </lineage>
</organism>
<name>A0AAD9JF00_RIDPI</name>
<evidence type="ECO:0000256" key="6">
    <source>
        <dbReference type="ARBA" id="ARBA00022664"/>
    </source>
</evidence>
<keyword evidence="9" id="KW-0694">RNA-binding</keyword>
<keyword evidence="4" id="KW-0813">Transport</keyword>
<evidence type="ECO:0000256" key="2">
    <source>
        <dbReference type="ARBA" id="ARBA00004496"/>
    </source>
</evidence>
<keyword evidence="8" id="KW-0810">Translation regulation</keyword>
<dbReference type="Pfam" id="PF09405">
    <property type="entry name" value="Btz"/>
    <property type="match status" value="1"/>
</dbReference>
<dbReference type="EMBL" id="JAODUO010002566">
    <property type="protein sequence ID" value="KAK2151709.1"/>
    <property type="molecule type" value="Genomic_DNA"/>
</dbReference>
<feature type="domain" description="Btz" evidence="14">
    <location>
        <begin position="252"/>
        <end position="334"/>
    </location>
</feature>
<evidence type="ECO:0000256" key="9">
    <source>
        <dbReference type="ARBA" id="ARBA00022884"/>
    </source>
</evidence>
<keyword evidence="6" id="KW-0507">mRNA processing</keyword>
<feature type="compositionally biased region" description="Basic and acidic residues" evidence="13">
    <location>
        <begin position="308"/>
        <end position="324"/>
    </location>
</feature>
<evidence type="ECO:0000256" key="3">
    <source>
        <dbReference type="ARBA" id="ARBA00009548"/>
    </source>
</evidence>
<dbReference type="Proteomes" id="UP001209878">
    <property type="component" value="Unassembled WGS sequence"/>
</dbReference>
<evidence type="ECO:0000313" key="16">
    <source>
        <dbReference type="Proteomes" id="UP001209878"/>
    </source>
</evidence>
<evidence type="ECO:0000256" key="1">
    <source>
        <dbReference type="ARBA" id="ARBA00004123"/>
    </source>
</evidence>
<gene>
    <name evidence="15" type="ORF">NP493_2580g00001</name>
</gene>
<keyword evidence="7" id="KW-0509">mRNA transport</keyword>
<evidence type="ECO:0000256" key="4">
    <source>
        <dbReference type="ARBA" id="ARBA00022448"/>
    </source>
</evidence>
<evidence type="ECO:0000256" key="10">
    <source>
        <dbReference type="ARBA" id="ARBA00023161"/>
    </source>
</evidence>
<dbReference type="GO" id="GO:0000184">
    <property type="term" value="P:nuclear-transcribed mRNA catabolic process, nonsense-mediated decay"/>
    <property type="evidence" value="ECO:0007669"/>
    <property type="project" value="UniProtKB-KW"/>
</dbReference>